<feature type="compositionally biased region" description="Polar residues" evidence="1">
    <location>
        <begin position="365"/>
        <end position="380"/>
    </location>
</feature>
<evidence type="ECO:0000313" key="3">
    <source>
        <dbReference type="Proteomes" id="UP000786811"/>
    </source>
</evidence>
<organism evidence="2 3">
    <name type="scientific">Cotesia congregata</name>
    <name type="common">Parasitoid wasp</name>
    <name type="synonym">Apanteles congregatus</name>
    <dbReference type="NCBI Taxonomy" id="51543"/>
    <lineage>
        <taxon>Eukaryota</taxon>
        <taxon>Metazoa</taxon>
        <taxon>Ecdysozoa</taxon>
        <taxon>Arthropoda</taxon>
        <taxon>Hexapoda</taxon>
        <taxon>Insecta</taxon>
        <taxon>Pterygota</taxon>
        <taxon>Neoptera</taxon>
        <taxon>Endopterygota</taxon>
        <taxon>Hymenoptera</taxon>
        <taxon>Apocrita</taxon>
        <taxon>Ichneumonoidea</taxon>
        <taxon>Braconidae</taxon>
        <taxon>Microgastrinae</taxon>
        <taxon>Cotesia</taxon>
    </lineage>
</organism>
<gene>
    <name evidence="2" type="ORF">HICCMSTLAB_LOCUS3689</name>
</gene>
<evidence type="ECO:0000313" key="2">
    <source>
        <dbReference type="EMBL" id="CAG5082939.1"/>
    </source>
</evidence>
<reference evidence="2" key="1">
    <citation type="submission" date="2021-04" db="EMBL/GenBank/DDBJ databases">
        <authorList>
            <person name="Chebbi M.A.C M."/>
        </authorList>
    </citation>
    <scope>NUCLEOTIDE SEQUENCE</scope>
</reference>
<dbReference type="OrthoDB" id="7692606at2759"/>
<keyword evidence="3" id="KW-1185">Reference proteome</keyword>
<proteinExistence type="predicted"/>
<comment type="caution">
    <text evidence="2">The sequence shown here is derived from an EMBL/GenBank/DDBJ whole genome shotgun (WGS) entry which is preliminary data.</text>
</comment>
<feature type="region of interest" description="Disordered" evidence="1">
    <location>
        <begin position="39"/>
        <end position="80"/>
    </location>
</feature>
<sequence>MLRYDSNRSGDATNSLISLQFYSPGVFVYGNGDLDIDDPSRDYEGVVNSNGSSDDEPSDSNEPRSGTSSNSQLPATGIPVANNIRVNSTTRLYRILNDDSDGRVILSIYEKKRKLIPKARNRLTRFVIKFERDKAIENLEPRGQLLNFMISSTRFIFWSNEIAKTFPGERAATYYTPYESADDYEINASGKLWHHYNYIKSKLKESGLLVNLRAPVDPLPLDVNIVEQLNTLRTKVEPWCTVLELWQRTFEARRNFLIKERPTVVEYLNAYACLRIQKAIDLFEADFVQLFPEKSASFRKNWKESRDFLITKLRNIKISNINDNGLLHIVTTLSSDVQDTVIFYLLPYLIAGGLTSRKRKRKSTTNENSDATVNSNNVVNPTAEVEAQQESGSKKRKPRVAFQERRDTFILQLENVLDLEEIVNATNQRRGSSSLQHN</sequence>
<dbReference type="Proteomes" id="UP000786811">
    <property type="component" value="Unassembled WGS sequence"/>
</dbReference>
<dbReference type="EMBL" id="CAJNRD030001118">
    <property type="protein sequence ID" value="CAG5082939.1"/>
    <property type="molecule type" value="Genomic_DNA"/>
</dbReference>
<dbReference type="AlphaFoldDB" id="A0A8J2H903"/>
<evidence type="ECO:0000256" key="1">
    <source>
        <dbReference type="SAM" id="MobiDB-lite"/>
    </source>
</evidence>
<name>A0A8J2H903_COTCN</name>
<protein>
    <submittedName>
        <fullName evidence="2">Uncharacterized protein</fullName>
    </submittedName>
</protein>
<accession>A0A8J2H903</accession>
<feature type="region of interest" description="Disordered" evidence="1">
    <location>
        <begin position="357"/>
        <end position="400"/>
    </location>
</feature>